<dbReference type="RefSeq" id="WP_087554253.1">
    <property type="nucleotide sequence ID" value="NZ_CP033133.1"/>
</dbReference>
<organism evidence="1 2">
    <name type="scientific">Acinetobacter wuhouensis</name>
    <dbReference type="NCBI Taxonomy" id="1879050"/>
    <lineage>
        <taxon>Bacteria</taxon>
        <taxon>Pseudomonadati</taxon>
        <taxon>Pseudomonadota</taxon>
        <taxon>Gammaproteobacteria</taxon>
        <taxon>Moraxellales</taxon>
        <taxon>Moraxellaceae</taxon>
        <taxon>Acinetobacter</taxon>
    </lineage>
</organism>
<gene>
    <name evidence="1" type="ORF">CDG68_11400</name>
</gene>
<dbReference type="EMBL" id="CP033133">
    <property type="protein sequence ID" value="AYO54202.1"/>
    <property type="molecule type" value="Genomic_DNA"/>
</dbReference>
<name>A0A3G2T2J9_9GAMM</name>
<evidence type="ECO:0000313" key="1">
    <source>
        <dbReference type="EMBL" id="AYO54202.1"/>
    </source>
</evidence>
<protein>
    <submittedName>
        <fullName evidence="1">Uncharacterized protein</fullName>
    </submittedName>
</protein>
<reference evidence="1 2" key="1">
    <citation type="submission" date="2018-10" db="EMBL/GenBank/DDBJ databases">
        <title>The complete genome of Acinetobacter wuhouensis strain WCHAW010062.</title>
        <authorList>
            <person name="Hu Y."/>
            <person name="Long H."/>
            <person name="Feng Y."/>
            <person name="Zong Z."/>
        </authorList>
    </citation>
    <scope>NUCLEOTIDE SEQUENCE [LARGE SCALE GENOMIC DNA]</scope>
    <source>
        <strain evidence="1 2">WCHAW010062</strain>
    </source>
</reference>
<accession>A0A3G2T2J9</accession>
<evidence type="ECO:0000313" key="2">
    <source>
        <dbReference type="Proteomes" id="UP000279962"/>
    </source>
</evidence>
<dbReference type="AlphaFoldDB" id="A0A3G2T2J9"/>
<dbReference type="Proteomes" id="UP000279962">
    <property type="component" value="Chromosome"/>
</dbReference>
<sequence>MDKNAKQSYLDWFNSSFTNDEVLLLSKIGIECGADQNFFKYEILDIFGFITNRKLKTHLDLYEKFITRYKQLIPSFLHSQIDETLLREDRYYAAWFFNRHCFLKEQEKAKNSALGIDGFKLRREYVIWCPIDDIYCPEECLFHKNIVYHVLDDEFIEYSINHWMKVKQGCRCALISFTESSVRRAIVNNTCVLSPKLKIAFAQELP</sequence>
<proteinExistence type="predicted"/>